<reference evidence="1" key="1">
    <citation type="submission" date="2024-03" db="EMBL/GenBank/DDBJ databases">
        <title>Novel Streptomyces species of biotechnological and ecological value are a feature of Machair soil.</title>
        <authorList>
            <person name="Prole J.R."/>
            <person name="Goodfellow M."/>
            <person name="Allenby N."/>
            <person name="Ward A.C."/>
        </authorList>
    </citation>
    <scope>NUCLEOTIDE SEQUENCE</scope>
    <source>
        <strain evidence="1">MS1.AVA.4</strain>
    </source>
</reference>
<evidence type="ECO:0000313" key="2">
    <source>
        <dbReference type="Proteomes" id="UP001375539"/>
    </source>
</evidence>
<dbReference type="EMBL" id="JBBKAI010000002">
    <property type="protein sequence ID" value="MEJ8661346.1"/>
    <property type="molecule type" value="Genomic_DNA"/>
</dbReference>
<evidence type="ECO:0000313" key="1">
    <source>
        <dbReference type="EMBL" id="MEJ8661346.1"/>
    </source>
</evidence>
<proteinExistence type="predicted"/>
<organism evidence="1 2">
    <name type="scientific">Streptomyces pratisoli</name>
    <dbReference type="NCBI Taxonomy" id="3139917"/>
    <lineage>
        <taxon>Bacteria</taxon>
        <taxon>Bacillati</taxon>
        <taxon>Actinomycetota</taxon>
        <taxon>Actinomycetes</taxon>
        <taxon>Kitasatosporales</taxon>
        <taxon>Streptomycetaceae</taxon>
        <taxon>Streptomyces</taxon>
    </lineage>
</organism>
<protein>
    <submittedName>
        <fullName evidence="1">Uncharacterized protein</fullName>
    </submittedName>
</protein>
<dbReference type="Proteomes" id="UP001375539">
    <property type="component" value="Unassembled WGS sequence"/>
</dbReference>
<sequence length="536" mass="58253">MMPAAPELPDAAFVVHDDADGPCPAVRSGDRFTTADMEIALDQARYGLRIAVSCPSRGLSRIALRWHRRLPGSALYLGDAWERGYGDLQWRHRQPERILPWYWLAHDPQDGSTLGMGVRVRPHAFCSWTVDEDGITLWLDVRSGGSPVLLGERVLDAATVVEIGSAAGESPWQTHRRLCTSLCSDPLPARGPVVGCNNWYYAYGVDFGPAEVQRDAETIVELADGHPVAPYCVVDAGWSPGGVAPGGPWTAGIPGLFDDMAALADGIAQRGARPGIWFRPAALSTVDREERLRAGPRPVPEQPLDLTLDENLAAIGDDVSRLVGWGYELIKHDFSTYDAFGRWGSPTTSEPTEPGWRFADPRVTNAEVLLGLYRTIRASAGGALVLGCNTVGHLAAGLVDVQRTGDDTSGRSWERTRRMGVNTLAFRMAQHGSFFTADADCVPCTPRTPWTMNRRFLDLVARSGTALFVSVDPKARTTETDADLRAALRLALDGGEPGGVEALDWLHTTAPRRWNSAGGIHEYTWSESAGVWPLAV</sequence>
<gene>
    <name evidence="1" type="ORF">WKI58_33400</name>
</gene>
<comment type="caution">
    <text evidence="1">The sequence shown here is derived from an EMBL/GenBank/DDBJ whole genome shotgun (WGS) entry which is preliminary data.</text>
</comment>
<name>A0ACC6QSJ1_9ACTN</name>
<keyword evidence="2" id="KW-1185">Reference proteome</keyword>
<accession>A0ACC6QSJ1</accession>